<dbReference type="Gene3D" id="2.60.120.970">
    <property type="match status" value="1"/>
</dbReference>
<dbReference type="AlphaFoldDB" id="A0A6P7ZDG6"/>
<evidence type="ECO:0000313" key="11">
    <source>
        <dbReference type="RefSeq" id="XP_030075798.1"/>
    </source>
</evidence>
<dbReference type="SUPFAM" id="SSF57501">
    <property type="entry name" value="Cystine-knot cytokines"/>
    <property type="match status" value="1"/>
</dbReference>
<keyword evidence="10" id="KW-1185">Reference proteome</keyword>
<dbReference type="GO" id="GO:0005125">
    <property type="term" value="F:cytokine activity"/>
    <property type="evidence" value="ECO:0007669"/>
    <property type="project" value="TreeGrafter"/>
</dbReference>
<dbReference type="SMART" id="SM00204">
    <property type="entry name" value="TGFB"/>
    <property type="match status" value="1"/>
</dbReference>
<dbReference type="KEGG" id="muo:115480954"/>
<evidence type="ECO:0000256" key="7">
    <source>
        <dbReference type="ARBA" id="ARBA00023180"/>
    </source>
</evidence>
<keyword evidence="6" id="KW-1015">Disulfide bond</keyword>
<evidence type="ECO:0000259" key="9">
    <source>
        <dbReference type="PROSITE" id="PS51362"/>
    </source>
</evidence>
<dbReference type="Pfam" id="PF00688">
    <property type="entry name" value="TGFb_propeptide"/>
    <property type="match status" value="1"/>
</dbReference>
<dbReference type="GeneID" id="115480954"/>
<feature type="domain" description="TGF-beta family profile" evidence="9">
    <location>
        <begin position="308"/>
        <end position="426"/>
    </location>
</feature>
<dbReference type="PANTHER" id="PTHR11848:SF241">
    <property type="entry name" value="ANTI-DORSALIZING MORPHOTIC PROTEIN"/>
    <property type="match status" value="1"/>
</dbReference>
<gene>
    <name evidence="11" type="primary">LOC115480954</name>
</gene>
<protein>
    <submittedName>
        <fullName evidence="11">Bone morphogenetic protein 2-like</fullName>
    </submittedName>
</protein>
<evidence type="ECO:0000256" key="4">
    <source>
        <dbReference type="ARBA" id="ARBA00022729"/>
    </source>
</evidence>
<dbReference type="FunFam" id="2.10.90.10:FF:000001">
    <property type="entry name" value="Bone morphogenetic protein 4"/>
    <property type="match status" value="1"/>
</dbReference>
<evidence type="ECO:0000256" key="6">
    <source>
        <dbReference type="ARBA" id="ARBA00023157"/>
    </source>
</evidence>
<dbReference type="FunFam" id="2.60.120.970:FF:000023">
    <property type="entry name" value="Anti-dorsalizing morphogenetic protein 1"/>
    <property type="match status" value="1"/>
</dbReference>
<dbReference type="PROSITE" id="PS00250">
    <property type="entry name" value="TGF_BETA_1"/>
    <property type="match status" value="1"/>
</dbReference>
<reference evidence="10" key="1">
    <citation type="submission" date="2024-06" db="UniProtKB">
        <authorList>
            <consortium name="RefSeq"/>
        </authorList>
    </citation>
    <scope>NUCLEOTIDE SEQUENCE [LARGE SCALE GENOMIC DNA]</scope>
</reference>
<dbReference type="Gene3D" id="2.10.90.10">
    <property type="entry name" value="Cystine-knot cytokines"/>
    <property type="match status" value="1"/>
</dbReference>
<dbReference type="GO" id="GO:0005615">
    <property type="term" value="C:extracellular space"/>
    <property type="evidence" value="ECO:0007669"/>
    <property type="project" value="TreeGrafter"/>
</dbReference>
<keyword evidence="3" id="KW-0964">Secreted</keyword>
<dbReference type="InterPro" id="IPR017948">
    <property type="entry name" value="TGFb_CS"/>
</dbReference>
<reference evidence="11" key="2">
    <citation type="submission" date="2025-08" db="UniProtKB">
        <authorList>
            <consortium name="RefSeq"/>
        </authorList>
    </citation>
    <scope>IDENTIFICATION</scope>
</reference>
<dbReference type="InterPro" id="IPR029034">
    <property type="entry name" value="Cystine-knot_cytokine"/>
</dbReference>
<dbReference type="InterPro" id="IPR015615">
    <property type="entry name" value="TGF-beta-rel"/>
</dbReference>
<comment type="similarity">
    <text evidence="2 8">Belongs to the TGF-beta family.</text>
</comment>
<name>A0A6P7ZDG6_9AMPH</name>
<keyword evidence="5 8" id="KW-0339">Growth factor</keyword>
<dbReference type="GO" id="GO:0008083">
    <property type="term" value="F:growth factor activity"/>
    <property type="evidence" value="ECO:0007669"/>
    <property type="project" value="UniProtKB-KW"/>
</dbReference>
<sequence length="426" mass="48148">MVGGKEHRIALFVDDVLLYVTDPKQTLPMVLRILWEFERYVGLRVNMDKEVGTGRPTDGTKTPLWGEDSEEVRSEALKRLLEVFGIEDPPNSPHHIKQPPQYMIDLYNTVADADGVTKDPHLLEGNIVRSFFDKIHSDRMHFLFNVLSVAKSEKILTAELHLFKLGPKASEMPYFRRHHFCQVNVYQVLDKHNMDLPQGKKLLSSRLISLQAMGWEVFSITQAVRAWNDEESSNHGLLVTVWGLGGTPLEPNLVRFASGKHHHESKQPMLVLFTDDGRRGTVPLHSLQDTNVQRAALPNEPMAPSPNRTRLARSLEAEDGHLPCQKHPLYVDFEEIGWSGWIISPRGYNAYHCKGSCPFPLGQNMRPTNHATVQSIINALKLSKGVNSPCCVPDQLFSINLLYFDDDENVVLKQYDDMVAGSCGCH</sequence>
<proteinExistence type="inferred from homology"/>
<organism evidence="10 11">
    <name type="scientific">Microcaecilia unicolor</name>
    <dbReference type="NCBI Taxonomy" id="1415580"/>
    <lineage>
        <taxon>Eukaryota</taxon>
        <taxon>Metazoa</taxon>
        <taxon>Chordata</taxon>
        <taxon>Craniata</taxon>
        <taxon>Vertebrata</taxon>
        <taxon>Euteleostomi</taxon>
        <taxon>Amphibia</taxon>
        <taxon>Gymnophiona</taxon>
        <taxon>Siphonopidae</taxon>
        <taxon>Microcaecilia</taxon>
    </lineage>
</organism>
<evidence type="ECO:0000256" key="5">
    <source>
        <dbReference type="ARBA" id="ARBA00023030"/>
    </source>
</evidence>
<evidence type="ECO:0000256" key="2">
    <source>
        <dbReference type="ARBA" id="ARBA00006656"/>
    </source>
</evidence>
<keyword evidence="7" id="KW-0325">Glycoprotein</keyword>
<dbReference type="PANTHER" id="PTHR11848">
    <property type="entry name" value="TGF-BETA FAMILY"/>
    <property type="match status" value="1"/>
</dbReference>
<accession>A0A6P7ZDG6</accession>
<evidence type="ECO:0000256" key="3">
    <source>
        <dbReference type="ARBA" id="ARBA00022525"/>
    </source>
</evidence>
<evidence type="ECO:0000256" key="8">
    <source>
        <dbReference type="RuleBase" id="RU000354"/>
    </source>
</evidence>
<dbReference type="InterPro" id="IPR001111">
    <property type="entry name" value="TGF-b_propeptide"/>
</dbReference>
<comment type="subcellular location">
    <subcellularLocation>
        <location evidence="1">Secreted</location>
    </subcellularLocation>
</comment>
<dbReference type="OrthoDB" id="5987191at2759"/>
<keyword evidence="4" id="KW-0732">Signal</keyword>
<dbReference type="Proteomes" id="UP000515156">
    <property type="component" value="Chromosome 11"/>
</dbReference>
<dbReference type="InterPro" id="IPR001839">
    <property type="entry name" value="TGF-b_C"/>
</dbReference>
<evidence type="ECO:0000313" key="10">
    <source>
        <dbReference type="Proteomes" id="UP000515156"/>
    </source>
</evidence>
<evidence type="ECO:0000256" key="1">
    <source>
        <dbReference type="ARBA" id="ARBA00004613"/>
    </source>
</evidence>
<dbReference type="PROSITE" id="PS51362">
    <property type="entry name" value="TGF_BETA_2"/>
    <property type="match status" value="1"/>
</dbReference>
<dbReference type="InParanoid" id="A0A6P7ZDG6"/>
<dbReference type="Pfam" id="PF00019">
    <property type="entry name" value="TGF_beta"/>
    <property type="match status" value="1"/>
</dbReference>
<dbReference type="RefSeq" id="XP_030075798.1">
    <property type="nucleotide sequence ID" value="XM_030219938.1"/>
</dbReference>
<dbReference type="CDD" id="cd13765">
    <property type="entry name" value="TGF_beta_ADMP"/>
    <property type="match status" value="1"/>
</dbReference>